<evidence type="ECO:0000313" key="2">
    <source>
        <dbReference type="EMBL" id="AQK48274.1"/>
    </source>
</evidence>
<reference evidence="1" key="1">
    <citation type="journal article" date="2009" name="Plant Mol. Biol.">
        <title>Insights into corn genes derived from large-scale cDNA sequencing.</title>
        <authorList>
            <person name="Alexandrov N.N."/>
            <person name="Brover V.V."/>
            <person name="Freidin S."/>
            <person name="Troukhan M.E."/>
            <person name="Tatarinova T.V."/>
            <person name="Zhang H."/>
            <person name="Swaller T.J."/>
            <person name="Lu Y.P."/>
            <person name="Bouck J."/>
            <person name="Flavell R.B."/>
            <person name="Feldmann K.A."/>
        </authorList>
    </citation>
    <scope>NUCLEOTIDE SEQUENCE</scope>
</reference>
<reference evidence="2" key="2">
    <citation type="submission" date="2015-12" db="EMBL/GenBank/DDBJ databases">
        <title>Update maize B73 reference genome by single molecule sequencing technologies.</title>
        <authorList>
            <consortium name="Maize Genome Sequencing Project"/>
            <person name="Ware D."/>
        </authorList>
    </citation>
    <scope>NUCLEOTIDE SEQUENCE</scope>
    <source>
        <tissue evidence="2">Seedling</tissue>
    </source>
</reference>
<dbReference type="PaxDb" id="4577-GRMZM5G843972_P01"/>
<sequence>MMALNGGWRKTFVSILTTCFLVVVVIVSLSCEAKGGVVPRLRPPFCFPYDREYCTPFHCGKVCQEYNFPAKNGGYCDKRGDPWKCCCPY</sequence>
<name>B6SN53_MAIZE</name>
<organism evidence="1">
    <name type="scientific">Zea mays</name>
    <name type="common">Maize</name>
    <dbReference type="NCBI Taxonomy" id="4577"/>
    <lineage>
        <taxon>Eukaryota</taxon>
        <taxon>Viridiplantae</taxon>
        <taxon>Streptophyta</taxon>
        <taxon>Embryophyta</taxon>
        <taxon>Tracheophyta</taxon>
        <taxon>Spermatophyta</taxon>
        <taxon>Magnoliopsida</taxon>
        <taxon>Liliopsida</taxon>
        <taxon>Poales</taxon>
        <taxon>Poaceae</taxon>
        <taxon>PACMAD clade</taxon>
        <taxon>Panicoideae</taxon>
        <taxon>Andropogonodae</taxon>
        <taxon>Andropogoneae</taxon>
        <taxon>Tripsacinae</taxon>
        <taxon>Zea</taxon>
    </lineage>
</organism>
<accession>B6SN53</accession>
<proteinExistence type="evidence at transcript level"/>
<dbReference type="AlphaFoldDB" id="B6SN53"/>
<gene>
    <name evidence="2" type="ORF">ZEAMMB73_Zm00001d048622</name>
</gene>
<dbReference type="HOGENOM" id="CLU_2458108_0_0_1"/>
<dbReference type="OrthoDB" id="714904at2759"/>
<dbReference type="EMBL" id="CM000780">
    <property type="protein sequence ID" value="AQK48274.1"/>
    <property type="molecule type" value="Genomic_DNA"/>
</dbReference>
<dbReference type="OMA" id="WKCCCPY"/>
<evidence type="ECO:0000313" key="1">
    <source>
        <dbReference type="EMBL" id="ACG26286.1"/>
    </source>
</evidence>
<dbReference type="InParanoid" id="B6SN53"/>
<dbReference type="EMBL" id="EU954168">
    <property type="protein sequence ID" value="ACG26286.1"/>
    <property type="molecule type" value="mRNA"/>
</dbReference>
<protein>
    <submittedName>
        <fullName evidence="1">Uncharacterized protein</fullName>
    </submittedName>
</protein>